<proteinExistence type="predicted"/>
<gene>
    <name evidence="1" type="ORF">RF11_13585</name>
</gene>
<protein>
    <submittedName>
        <fullName evidence="1">Uncharacterized protein</fullName>
    </submittedName>
</protein>
<name>A0A0C2N088_THEKT</name>
<evidence type="ECO:0000313" key="1">
    <source>
        <dbReference type="EMBL" id="KII73026.1"/>
    </source>
</evidence>
<dbReference type="AlphaFoldDB" id="A0A0C2N088"/>
<dbReference type="EMBL" id="JWZT01001032">
    <property type="protein sequence ID" value="KII73026.1"/>
    <property type="molecule type" value="Genomic_DNA"/>
</dbReference>
<organism evidence="1 2">
    <name type="scientific">Thelohanellus kitauei</name>
    <name type="common">Myxosporean</name>
    <dbReference type="NCBI Taxonomy" id="669202"/>
    <lineage>
        <taxon>Eukaryota</taxon>
        <taxon>Metazoa</taxon>
        <taxon>Cnidaria</taxon>
        <taxon>Myxozoa</taxon>
        <taxon>Myxosporea</taxon>
        <taxon>Bivalvulida</taxon>
        <taxon>Platysporina</taxon>
        <taxon>Myxobolidae</taxon>
        <taxon>Thelohanellus</taxon>
    </lineage>
</organism>
<sequence length="104" mass="12070">MNYHNSQRNKEPTVVAIPAYFETPRRVSQPLKRELLEGTNHKIISPKSSLNGAALEFMNLTRRNCPSAPRRARPTMIKNVSRYKLEAMLYVDHAMIYPQTKNDR</sequence>
<keyword evidence="2" id="KW-1185">Reference proteome</keyword>
<dbReference type="Proteomes" id="UP000031668">
    <property type="component" value="Unassembled WGS sequence"/>
</dbReference>
<reference evidence="1 2" key="1">
    <citation type="journal article" date="2014" name="Genome Biol. Evol.">
        <title>The genome of the myxosporean Thelohanellus kitauei shows adaptations to nutrient acquisition within its fish host.</title>
        <authorList>
            <person name="Yang Y."/>
            <person name="Xiong J."/>
            <person name="Zhou Z."/>
            <person name="Huo F."/>
            <person name="Miao W."/>
            <person name="Ran C."/>
            <person name="Liu Y."/>
            <person name="Zhang J."/>
            <person name="Feng J."/>
            <person name="Wang M."/>
            <person name="Wang M."/>
            <person name="Wang L."/>
            <person name="Yao B."/>
        </authorList>
    </citation>
    <scope>NUCLEOTIDE SEQUENCE [LARGE SCALE GENOMIC DNA]</scope>
    <source>
        <strain evidence="1">Wuqing</strain>
    </source>
</reference>
<accession>A0A0C2N088</accession>
<comment type="caution">
    <text evidence="1">The sequence shown here is derived from an EMBL/GenBank/DDBJ whole genome shotgun (WGS) entry which is preliminary data.</text>
</comment>
<evidence type="ECO:0000313" key="2">
    <source>
        <dbReference type="Proteomes" id="UP000031668"/>
    </source>
</evidence>